<dbReference type="InterPro" id="IPR043137">
    <property type="entry name" value="GGT_ssub_C"/>
</dbReference>
<gene>
    <name evidence="6" type="ORF">SAMN05443144_102191</name>
</gene>
<accession>A0A1M4V408</accession>
<dbReference type="Gene3D" id="3.60.20.40">
    <property type="match status" value="1"/>
</dbReference>
<keyword evidence="7" id="KW-1185">Reference proteome</keyword>
<dbReference type="OrthoDB" id="9781342at2"/>
<evidence type="ECO:0000256" key="2">
    <source>
        <dbReference type="ARBA" id="ARBA00022679"/>
    </source>
</evidence>
<feature type="region of interest" description="Disordered" evidence="5">
    <location>
        <begin position="369"/>
        <end position="390"/>
    </location>
</feature>
<evidence type="ECO:0000256" key="1">
    <source>
        <dbReference type="ARBA" id="ARBA00009381"/>
    </source>
</evidence>
<dbReference type="Gene3D" id="1.10.246.130">
    <property type="match status" value="1"/>
</dbReference>
<dbReference type="PRINTS" id="PR01210">
    <property type="entry name" value="GGTRANSPTASE"/>
</dbReference>
<dbReference type="AlphaFoldDB" id="A0A1M4V408"/>
<dbReference type="InterPro" id="IPR029055">
    <property type="entry name" value="Ntn_hydrolases_N"/>
</dbReference>
<dbReference type="GO" id="GO:0016740">
    <property type="term" value="F:transferase activity"/>
    <property type="evidence" value="ECO:0007669"/>
    <property type="project" value="UniProtKB-KW"/>
</dbReference>
<keyword evidence="2 6" id="KW-0808">Transferase</keyword>
<evidence type="ECO:0000313" key="6">
    <source>
        <dbReference type="EMBL" id="SHE63630.1"/>
    </source>
</evidence>
<name>A0A1M4V408_9BACT</name>
<evidence type="ECO:0000256" key="5">
    <source>
        <dbReference type="SAM" id="MobiDB-lite"/>
    </source>
</evidence>
<evidence type="ECO:0000256" key="4">
    <source>
        <dbReference type="ARBA" id="ARBA00023145"/>
    </source>
</evidence>
<proteinExistence type="inferred from homology"/>
<protein>
    <submittedName>
        <fullName evidence="6">Gamma-glutamyltransferase 1 Threonine peptidase. MEROPS family T03</fullName>
    </submittedName>
</protein>
<dbReference type="STRING" id="1194090.SAMN05443144_102191"/>
<keyword evidence="3" id="KW-0378">Hydrolase</keyword>
<evidence type="ECO:0000313" key="7">
    <source>
        <dbReference type="Proteomes" id="UP000184041"/>
    </source>
</evidence>
<keyword evidence="4" id="KW-0865">Zymogen</keyword>
<dbReference type="Proteomes" id="UP000184041">
    <property type="component" value="Unassembled WGS sequence"/>
</dbReference>
<dbReference type="InterPro" id="IPR043138">
    <property type="entry name" value="GGT_lsub"/>
</dbReference>
<organism evidence="6 7">
    <name type="scientific">Fodinibius roseus</name>
    <dbReference type="NCBI Taxonomy" id="1194090"/>
    <lineage>
        <taxon>Bacteria</taxon>
        <taxon>Pseudomonadati</taxon>
        <taxon>Balneolota</taxon>
        <taxon>Balneolia</taxon>
        <taxon>Balneolales</taxon>
        <taxon>Balneolaceae</taxon>
        <taxon>Fodinibius</taxon>
    </lineage>
</organism>
<dbReference type="PANTHER" id="PTHR43199">
    <property type="entry name" value="GLUTATHIONE HYDROLASE"/>
    <property type="match status" value="1"/>
</dbReference>
<comment type="similarity">
    <text evidence="1">Belongs to the gamma-glutamyltransferase family.</text>
</comment>
<dbReference type="Pfam" id="PF01019">
    <property type="entry name" value="G_glu_transpept"/>
    <property type="match status" value="1"/>
</dbReference>
<dbReference type="EMBL" id="FQUS01000002">
    <property type="protein sequence ID" value="SHE63630.1"/>
    <property type="molecule type" value="Genomic_DNA"/>
</dbReference>
<sequence length="624" mass="68254">MPFMDLSSPKLDKKNFSGSVLLCSILLLLGCATSQSQVDPSPTYQSDHGKKLVGEEAMVSSAHPLASEAGLSMLEKGGNAVDAAVATAFALNVVEPNMSGIGGGGSMLIWDHENKQTDYADFYTAKRAETYRDLDYSQFEDGAFNLLSTGIPGTVDGLLQALERHGTMSREEVMAPAIRYAREGFPVYLTLARFIRDNEEKLSRYEGARRTFWPGDEPLAVGEILKQPELARTLQNISDEGASAFYGGENARDMVELLNKAGNPVTVKDFAEYEPQWDKVPLCGSYNNYTVLSAPLPQTGFYIIQALNILENYDLDQQGLPIVSAQAFDILSSTMRLSIADRSEYGTDPNWEDIPITGLISKEYAEKRREQVGQGTVPDEIEPGDPSDYTLRNTLPQCSEVGAGRSADLEKPDRPEIKRPAASYAHTADSFDNDNYEYAEEGAGETTHISVVDPEGNAVSFSTTLSHVFGSGAWVNGFLLNNSGFNFSYLDGEKEWNSSHPYRIRASTISPTIILEDGEVRLVIGAPGGGRIPTAILQNIVYILEYGLDPLDAVRMPRIFPGSSNPEVQVEKGFDHDVLAKVRNMGYDVQALSSGYARLYLVSVEEGKIIGVSDPRHDGEPRGF</sequence>
<evidence type="ECO:0000256" key="3">
    <source>
        <dbReference type="ARBA" id="ARBA00022801"/>
    </source>
</evidence>
<reference evidence="6 7" key="1">
    <citation type="submission" date="2016-11" db="EMBL/GenBank/DDBJ databases">
        <authorList>
            <person name="Jaros S."/>
            <person name="Januszkiewicz K."/>
            <person name="Wedrychowicz H."/>
        </authorList>
    </citation>
    <scope>NUCLEOTIDE SEQUENCE [LARGE SCALE GENOMIC DNA]</scope>
    <source>
        <strain evidence="6 7">DSM 21986</strain>
    </source>
</reference>
<dbReference type="InterPro" id="IPR051792">
    <property type="entry name" value="GGT_bact"/>
</dbReference>
<dbReference type="PANTHER" id="PTHR43199:SF1">
    <property type="entry name" value="GLUTATHIONE HYDROLASE PROENZYME"/>
    <property type="match status" value="1"/>
</dbReference>
<dbReference type="SUPFAM" id="SSF56235">
    <property type="entry name" value="N-terminal nucleophile aminohydrolases (Ntn hydrolases)"/>
    <property type="match status" value="1"/>
</dbReference>
<dbReference type="GO" id="GO:0016787">
    <property type="term" value="F:hydrolase activity"/>
    <property type="evidence" value="ECO:0007669"/>
    <property type="project" value="UniProtKB-KW"/>
</dbReference>